<dbReference type="EMBL" id="KN880589">
    <property type="protein sequence ID" value="KIY65479.1"/>
    <property type="molecule type" value="Genomic_DNA"/>
</dbReference>
<dbReference type="InterPro" id="IPR013087">
    <property type="entry name" value="Znf_C2H2_type"/>
</dbReference>
<dbReference type="InterPro" id="IPR036236">
    <property type="entry name" value="Znf_C2H2_sf"/>
</dbReference>
<dbReference type="PANTHER" id="PTHR47660">
    <property type="entry name" value="TRANSCRIPTION FACTOR WITH C2H2 AND ZN(2)-CYS(6) DNA BINDING DOMAIN (EUROFUNG)-RELATED-RELATED"/>
    <property type="match status" value="1"/>
</dbReference>
<keyword evidence="4" id="KW-0804">Transcription</keyword>
<evidence type="ECO:0000313" key="8">
    <source>
        <dbReference type="EMBL" id="KIY65479.1"/>
    </source>
</evidence>
<keyword evidence="2" id="KW-0862">Zinc</keyword>
<feature type="domain" description="C2H2-type" evidence="7">
    <location>
        <begin position="50"/>
        <end position="79"/>
    </location>
</feature>
<sequence>MESTRSTRSNHNGNVPILPKSLQCPVCSGTFTRMAHLQRHLLSHSTEREYKCEMCQADFNRGDVLRRHQKTCDGTPHVPLWKRDYCEACVRSDNGACDLGKPACGACSIQGRRCVYKRRRKRTVDRSQKPVVKPSEMSSKSAPVLAYRSCQDAKSAFQVNHTEAQDKYQRLFDEHLNHQYPLFHPVIRADQRTPATVARAMQACGASCASPDDEYAPCFLLESMAMMREAATTNMATAKTSGNIRLQAAIAVSVVMVQNTLQLHQAKEVREMARLMPEITKRMFRESDLITHLRTWTLPYQINDLDTTWNEWIDYESAKKAYTLAHDIDWVQTALWGSPSLFNEQDMEGIRLTCSKQLWKAPTAREWYAELCAASPSIPLLGIPFLQVMRQIQSTDTSLSLADVPPLSRRHMLGFLLTILKTIFQAVAERTWERDEVVVESAWTTKLFHFYEHLQNWMLMWNVVVRREPIPPDSGLVLSEDALPFYWLAQVSLWAMQSEKAGAFGSSKQRLFIIERWFKRIRVFLRSGLTDTLELWQDLVEILDELKDEREVDYGGLVAFFDNISLIEAPSH</sequence>
<dbReference type="SUPFAM" id="SSF57667">
    <property type="entry name" value="beta-beta-alpha zinc fingers"/>
    <property type="match status" value="1"/>
</dbReference>
<feature type="domain" description="C2H2-type" evidence="7">
    <location>
        <begin position="22"/>
        <end position="49"/>
    </location>
</feature>
<name>A0A0D7B5K9_9AGAR</name>
<gene>
    <name evidence="8" type="ORF">CYLTODRAFT_492310</name>
</gene>
<keyword evidence="5" id="KW-0539">Nucleus</keyword>
<evidence type="ECO:0000256" key="3">
    <source>
        <dbReference type="ARBA" id="ARBA00023015"/>
    </source>
</evidence>
<protein>
    <recommendedName>
        <fullName evidence="7">C2H2-type domain-containing protein</fullName>
    </recommendedName>
</protein>
<reference evidence="8 9" key="1">
    <citation type="journal article" date="2015" name="Fungal Genet. Biol.">
        <title>Evolution of novel wood decay mechanisms in Agaricales revealed by the genome sequences of Fistulina hepatica and Cylindrobasidium torrendii.</title>
        <authorList>
            <person name="Floudas D."/>
            <person name="Held B.W."/>
            <person name="Riley R."/>
            <person name="Nagy L.G."/>
            <person name="Koehler G."/>
            <person name="Ransdell A.S."/>
            <person name="Younus H."/>
            <person name="Chow J."/>
            <person name="Chiniquy J."/>
            <person name="Lipzen A."/>
            <person name="Tritt A."/>
            <person name="Sun H."/>
            <person name="Haridas S."/>
            <person name="LaButti K."/>
            <person name="Ohm R.A."/>
            <person name="Kues U."/>
            <person name="Blanchette R.A."/>
            <person name="Grigoriev I.V."/>
            <person name="Minto R.E."/>
            <person name="Hibbett D.S."/>
        </authorList>
    </citation>
    <scope>NUCLEOTIDE SEQUENCE [LARGE SCALE GENOMIC DNA]</scope>
    <source>
        <strain evidence="8 9">FP15055 ss-10</strain>
    </source>
</reference>
<evidence type="ECO:0000256" key="4">
    <source>
        <dbReference type="ARBA" id="ARBA00023163"/>
    </source>
</evidence>
<evidence type="ECO:0000256" key="1">
    <source>
        <dbReference type="ARBA" id="ARBA00022723"/>
    </source>
</evidence>
<keyword evidence="9" id="KW-1185">Reference proteome</keyword>
<keyword evidence="3" id="KW-0805">Transcription regulation</keyword>
<proteinExistence type="predicted"/>
<dbReference type="STRING" id="1314674.A0A0D7B5K9"/>
<evidence type="ECO:0000256" key="2">
    <source>
        <dbReference type="ARBA" id="ARBA00022833"/>
    </source>
</evidence>
<dbReference type="OrthoDB" id="1405595at2759"/>
<dbReference type="PROSITE" id="PS50157">
    <property type="entry name" value="ZINC_FINGER_C2H2_2"/>
    <property type="match status" value="2"/>
</dbReference>
<dbReference type="GO" id="GO:0008270">
    <property type="term" value="F:zinc ion binding"/>
    <property type="evidence" value="ECO:0007669"/>
    <property type="project" value="UniProtKB-KW"/>
</dbReference>
<organism evidence="8 9">
    <name type="scientific">Cylindrobasidium torrendii FP15055 ss-10</name>
    <dbReference type="NCBI Taxonomy" id="1314674"/>
    <lineage>
        <taxon>Eukaryota</taxon>
        <taxon>Fungi</taxon>
        <taxon>Dikarya</taxon>
        <taxon>Basidiomycota</taxon>
        <taxon>Agaricomycotina</taxon>
        <taxon>Agaricomycetes</taxon>
        <taxon>Agaricomycetidae</taxon>
        <taxon>Agaricales</taxon>
        <taxon>Marasmiineae</taxon>
        <taxon>Physalacriaceae</taxon>
        <taxon>Cylindrobasidium</taxon>
    </lineage>
</organism>
<dbReference type="Gene3D" id="3.30.160.60">
    <property type="entry name" value="Classic Zinc Finger"/>
    <property type="match status" value="1"/>
</dbReference>
<dbReference type="AlphaFoldDB" id="A0A0D7B5K9"/>
<evidence type="ECO:0000313" key="9">
    <source>
        <dbReference type="Proteomes" id="UP000054007"/>
    </source>
</evidence>
<dbReference type="PANTHER" id="PTHR47660:SF2">
    <property type="entry name" value="TRANSCRIPTION FACTOR WITH C2H2 AND ZN(2)-CYS(6) DNA BINDING DOMAIN (EUROFUNG)"/>
    <property type="match status" value="1"/>
</dbReference>
<accession>A0A0D7B5K9</accession>
<dbReference type="Pfam" id="PF00096">
    <property type="entry name" value="zf-C2H2"/>
    <property type="match status" value="1"/>
</dbReference>
<evidence type="ECO:0000256" key="5">
    <source>
        <dbReference type="ARBA" id="ARBA00023242"/>
    </source>
</evidence>
<dbReference type="PROSITE" id="PS00028">
    <property type="entry name" value="ZINC_FINGER_C2H2_1"/>
    <property type="match status" value="1"/>
</dbReference>
<dbReference type="Proteomes" id="UP000054007">
    <property type="component" value="Unassembled WGS sequence"/>
</dbReference>
<evidence type="ECO:0000259" key="7">
    <source>
        <dbReference type="PROSITE" id="PS50157"/>
    </source>
</evidence>
<keyword evidence="6" id="KW-0863">Zinc-finger</keyword>
<dbReference type="SMART" id="SM00355">
    <property type="entry name" value="ZnF_C2H2"/>
    <property type="match status" value="2"/>
</dbReference>
<keyword evidence="1" id="KW-0479">Metal-binding</keyword>
<evidence type="ECO:0000256" key="6">
    <source>
        <dbReference type="PROSITE-ProRule" id="PRU00042"/>
    </source>
</evidence>